<dbReference type="PRINTS" id="PR00727">
    <property type="entry name" value="LEADERPTASE"/>
</dbReference>
<keyword evidence="10 12" id="KW-0472">Membrane</keyword>
<sequence length="188" mass="21941">MKESIKKEGIEWIKAFAIGMIIFIFIRTFFFSNYVVEGVSMEPTLETGNKLIVNKMGNQIGELQRFDVIVFHHNEEEDFVKRIIGLPGDKIEYRNDELYINGKKVNEPYLDKYRKNYQEEAFGSMLTADFTLMEATGEETVPEGKLFVLGDNRPKSWDSRHYGFISIDQVVGKVNLRYWPINEMDISF</sequence>
<dbReference type="Proteomes" id="UP000321555">
    <property type="component" value="Chromosome"/>
</dbReference>
<evidence type="ECO:0000256" key="13">
    <source>
        <dbReference type="RuleBase" id="RU362042"/>
    </source>
</evidence>
<dbReference type="GO" id="GO:0009003">
    <property type="term" value="F:signal peptidase activity"/>
    <property type="evidence" value="ECO:0007669"/>
    <property type="project" value="UniProtKB-EC"/>
</dbReference>
<dbReference type="Pfam" id="PF10502">
    <property type="entry name" value="Peptidase_S26"/>
    <property type="match status" value="1"/>
</dbReference>
<evidence type="ECO:0000256" key="1">
    <source>
        <dbReference type="ARBA" id="ARBA00000677"/>
    </source>
</evidence>
<evidence type="ECO:0000256" key="8">
    <source>
        <dbReference type="ARBA" id="ARBA00022801"/>
    </source>
</evidence>
<evidence type="ECO:0000256" key="12">
    <source>
        <dbReference type="RuleBase" id="RU003993"/>
    </source>
</evidence>
<dbReference type="SUPFAM" id="SSF51306">
    <property type="entry name" value="LexA/Signal peptidase"/>
    <property type="match status" value="1"/>
</dbReference>
<dbReference type="GO" id="GO:0004252">
    <property type="term" value="F:serine-type endopeptidase activity"/>
    <property type="evidence" value="ECO:0007669"/>
    <property type="project" value="InterPro"/>
</dbReference>
<dbReference type="InterPro" id="IPR019756">
    <property type="entry name" value="Pept_S26A_signal_pept_1_Ser-AS"/>
</dbReference>
<name>A0A5B8Z2A0_CYTDA</name>
<evidence type="ECO:0000256" key="3">
    <source>
        <dbReference type="ARBA" id="ARBA00009370"/>
    </source>
</evidence>
<comment type="catalytic activity">
    <reaction evidence="1 12">
        <text>Cleavage of hydrophobic, N-terminal signal or leader sequences from secreted and periplasmic proteins.</text>
        <dbReference type="EC" id="3.4.21.89"/>
    </reaction>
</comment>
<accession>A0A5B8Z2A0</accession>
<dbReference type="NCBIfam" id="TIGR02227">
    <property type="entry name" value="sigpep_I_bact"/>
    <property type="match status" value="1"/>
</dbReference>
<dbReference type="STRING" id="1742359.GCA_001439625_03897"/>
<keyword evidence="9 12" id="KW-1133">Transmembrane helix</keyword>
<dbReference type="PANTHER" id="PTHR43390:SF1">
    <property type="entry name" value="CHLOROPLAST PROCESSING PEPTIDASE"/>
    <property type="match status" value="1"/>
</dbReference>
<dbReference type="KEGG" id="bda:FSZ17_07875"/>
<dbReference type="InterPro" id="IPR019758">
    <property type="entry name" value="Pept_S26A_signal_pept_1_CS"/>
</dbReference>
<dbReference type="OrthoDB" id="9802919at2"/>
<dbReference type="FunFam" id="2.10.109.10:FF:000008">
    <property type="entry name" value="Signal peptidase I"/>
    <property type="match status" value="1"/>
</dbReference>
<feature type="active site" evidence="11">
    <location>
        <position position="40"/>
    </location>
</feature>
<evidence type="ECO:0000256" key="10">
    <source>
        <dbReference type="ARBA" id="ARBA00023136"/>
    </source>
</evidence>
<dbReference type="PANTHER" id="PTHR43390">
    <property type="entry name" value="SIGNAL PEPTIDASE I"/>
    <property type="match status" value="1"/>
</dbReference>
<dbReference type="RefSeq" id="WP_057774394.1">
    <property type="nucleotide sequence ID" value="NZ_CP042593.1"/>
</dbReference>
<dbReference type="InterPro" id="IPR000223">
    <property type="entry name" value="Pept_S26A_signal_pept_1"/>
</dbReference>
<evidence type="ECO:0000259" key="14">
    <source>
        <dbReference type="Pfam" id="PF10502"/>
    </source>
</evidence>
<evidence type="ECO:0000256" key="5">
    <source>
        <dbReference type="ARBA" id="ARBA00022475"/>
    </source>
</evidence>
<evidence type="ECO:0000256" key="6">
    <source>
        <dbReference type="ARBA" id="ARBA00022670"/>
    </source>
</evidence>
<evidence type="ECO:0000256" key="2">
    <source>
        <dbReference type="ARBA" id="ARBA00004401"/>
    </source>
</evidence>
<proteinExistence type="inferred from homology"/>
<organism evidence="15 16">
    <name type="scientific">Cytobacillus dafuensis</name>
    <name type="common">Bacillus dafuensis</name>
    <dbReference type="NCBI Taxonomy" id="1742359"/>
    <lineage>
        <taxon>Bacteria</taxon>
        <taxon>Bacillati</taxon>
        <taxon>Bacillota</taxon>
        <taxon>Bacilli</taxon>
        <taxon>Bacillales</taxon>
        <taxon>Bacillaceae</taxon>
        <taxon>Cytobacillus</taxon>
    </lineage>
</organism>
<keyword evidence="16" id="KW-1185">Reference proteome</keyword>
<dbReference type="EC" id="3.4.21.89" evidence="4 12"/>
<protein>
    <recommendedName>
        <fullName evidence="4 12">Signal peptidase I</fullName>
        <ecNumber evidence="4 12">3.4.21.89</ecNumber>
    </recommendedName>
</protein>
<evidence type="ECO:0000256" key="7">
    <source>
        <dbReference type="ARBA" id="ARBA00022692"/>
    </source>
</evidence>
<dbReference type="InterPro" id="IPR019757">
    <property type="entry name" value="Pept_S26A_signal_pept_1_Lys-AS"/>
</dbReference>
<gene>
    <name evidence="15" type="primary">lepB</name>
    <name evidence="15" type="ORF">FSZ17_07875</name>
</gene>
<dbReference type="PROSITE" id="PS00501">
    <property type="entry name" value="SPASE_I_1"/>
    <property type="match status" value="1"/>
</dbReference>
<dbReference type="PROSITE" id="PS00760">
    <property type="entry name" value="SPASE_I_2"/>
    <property type="match status" value="1"/>
</dbReference>
<reference evidence="16" key="1">
    <citation type="submission" date="2019-08" db="EMBL/GenBank/DDBJ databases">
        <authorList>
            <person name="Zheng X."/>
        </authorList>
    </citation>
    <scope>NUCLEOTIDE SEQUENCE [LARGE SCALE GENOMIC DNA]</scope>
    <source>
        <strain evidence="16">FJAT-25496</strain>
    </source>
</reference>
<dbReference type="PROSITE" id="PS00761">
    <property type="entry name" value="SPASE_I_3"/>
    <property type="match status" value="1"/>
</dbReference>
<comment type="similarity">
    <text evidence="3 13">Belongs to the peptidase S26 family.</text>
</comment>
<dbReference type="AlphaFoldDB" id="A0A5B8Z2A0"/>
<keyword evidence="5" id="KW-1003">Cell membrane</keyword>
<evidence type="ECO:0000256" key="11">
    <source>
        <dbReference type="PIRSR" id="PIRSR600223-1"/>
    </source>
</evidence>
<evidence type="ECO:0000313" key="16">
    <source>
        <dbReference type="Proteomes" id="UP000321555"/>
    </source>
</evidence>
<dbReference type="Gene3D" id="2.10.109.10">
    <property type="entry name" value="Umud Fragment, subunit A"/>
    <property type="match status" value="1"/>
</dbReference>
<feature type="domain" description="Peptidase S26" evidence="14">
    <location>
        <begin position="10"/>
        <end position="179"/>
    </location>
</feature>
<dbReference type="InterPro" id="IPR036286">
    <property type="entry name" value="LexA/Signal_pep-like_sf"/>
</dbReference>
<dbReference type="CDD" id="cd06530">
    <property type="entry name" value="S26_SPase_I"/>
    <property type="match status" value="1"/>
</dbReference>
<evidence type="ECO:0000256" key="9">
    <source>
        <dbReference type="ARBA" id="ARBA00022989"/>
    </source>
</evidence>
<keyword evidence="6 12" id="KW-0645">Protease</keyword>
<dbReference type="GO" id="GO:0006465">
    <property type="term" value="P:signal peptide processing"/>
    <property type="evidence" value="ECO:0007669"/>
    <property type="project" value="InterPro"/>
</dbReference>
<dbReference type="GO" id="GO:0005886">
    <property type="term" value="C:plasma membrane"/>
    <property type="evidence" value="ECO:0007669"/>
    <property type="project" value="UniProtKB-SubCell"/>
</dbReference>
<dbReference type="EMBL" id="CP042593">
    <property type="protein sequence ID" value="QED47170.1"/>
    <property type="molecule type" value="Genomic_DNA"/>
</dbReference>
<feature type="active site" evidence="11">
    <location>
        <position position="81"/>
    </location>
</feature>
<evidence type="ECO:0000256" key="4">
    <source>
        <dbReference type="ARBA" id="ARBA00013208"/>
    </source>
</evidence>
<keyword evidence="7 12" id="KW-0812">Transmembrane</keyword>
<evidence type="ECO:0000313" key="15">
    <source>
        <dbReference type="EMBL" id="QED47170.1"/>
    </source>
</evidence>
<dbReference type="InterPro" id="IPR019533">
    <property type="entry name" value="Peptidase_S26"/>
</dbReference>
<feature type="transmembrane region" description="Helical" evidence="12">
    <location>
        <begin position="12"/>
        <end position="31"/>
    </location>
</feature>
<keyword evidence="8 12" id="KW-0378">Hydrolase</keyword>
<comment type="subcellular location">
    <subcellularLocation>
        <location evidence="2">Cell membrane</location>
        <topology evidence="2">Single-pass type II membrane protein</topology>
    </subcellularLocation>
    <subcellularLocation>
        <location evidence="13">Membrane</location>
        <topology evidence="13">Single-pass type II membrane protein</topology>
    </subcellularLocation>
</comment>